<comment type="caution">
    <text evidence="2">The sequence shown here is derived from an EMBL/GenBank/DDBJ whole genome shotgun (WGS) entry which is preliminary data.</text>
</comment>
<sequence>MVSKREKHSFFHFVFTIVSKTIVKLTASIIWLIFTIFGAFVLSKRISPWDILLGLPMLLTGGGFIVNNFTSVVLCLIPKYNEQVCIYCRKDRVFKDHKKIKEILGLK</sequence>
<dbReference type="Proteomes" id="UP000176404">
    <property type="component" value="Unassembled WGS sequence"/>
</dbReference>
<evidence type="ECO:0000256" key="1">
    <source>
        <dbReference type="SAM" id="Phobius"/>
    </source>
</evidence>
<dbReference type="STRING" id="1802517.A2892_05300"/>
<evidence type="ECO:0000313" key="2">
    <source>
        <dbReference type="EMBL" id="OGM59023.1"/>
    </source>
</evidence>
<keyword evidence="1" id="KW-0812">Transmembrane</keyword>
<gene>
    <name evidence="2" type="ORF">A2892_05300</name>
</gene>
<name>A0A1F8B4R7_9BACT</name>
<reference evidence="2 3" key="1">
    <citation type="journal article" date="2016" name="Nat. Commun.">
        <title>Thousands of microbial genomes shed light on interconnected biogeochemical processes in an aquifer system.</title>
        <authorList>
            <person name="Anantharaman K."/>
            <person name="Brown C.T."/>
            <person name="Hug L.A."/>
            <person name="Sharon I."/>
            <person name="Castelle C.J."/>
            <person name="Probst A.J."/>
            <person name="Thomas B.C."/>
            <person name="Singh A."/>
            <person name="Wilkins M.J."/>
            <person name="Karaoz U."/>
            <person name="Brodie E.L."/>
            <person name="Williams K.H."/>
            <person name="Hubbard S.S."/>
            <person name="Banfield J.F."/>
        </authorList>
    </citation>
    <scope>NUCLEOTIDE SEQUENCE [LARGE SCALE GENOMIC DNA]</scope>
</reference>
<dbReference type="AlphaFoldDB" id="A0A1F8B4R7"/>
<evidence type="ECO:0000313" key="3">
    <source>
        <dbReference type="Proteomes" id="UP000176404"/>
    </source>
</evidence>
<feature type="transmembrane region" description="Helical" evidence="1">
    <location>
        <begin position="54"/>
        <end position="77"/>
    </location>
</feature>
<keyword evidence="1" id="KW-1133">Transmembrane helix</keyword>
<organism evidence="2 3">
    <name type="scientific">Candidatus Woesebacteria bacterium RIFCSPLOWO2_01_FULL_39_10b</name>
    <dbReference type="NCBI Taxonomy" id="1802517"/>
    <lineage>
        <taxon>Bacteria</taxon>
        <taxon>Candidatus Woeseibacteriota</taxon>
    </lineage>
</organism>
<dbReference type="EMBL" id="MGHD01000025">
    <property type="protein sequence ID" value="OGM59023.1"/>
    <property type="molecule type" value="Genomic_DNA"/>
</dbReference>
<feature type="transmembrane region" description="Helical" evidence="1">
    <location>
        <begin position="21"/>
        <end position="42"/>
    </location>
</feature>
<protein>
    <submittedName>
        <fullName evidence="2">Uncharacterized protein</fullName>
    </submittedName>
</protein>
<keyword evidence="1" id="KW-0472">Membrane</keyword>
<proteinExistence type="predicted"/>
<accession>A0A1F8B4R7</accession>